<proteinExistence type="predicted"/>
<feature type="signal peptide" evidence="1">
    <location>
        <begin position="1"/>
        <end position="18"/>
    </location>
</feature>
<reference evidence="2 3" key="1">
    <citation type="submission" date="2020-04" db="EMBL/GenBank/DDBJ databases">
        <title>Genome analysis and antimicrobial resistance characteristics of Chryseobacterium aquaticum isolated from farmed salmonids.</title>
        <authorList>
            <person name="Saticioglu I.B."/>
            <person name="Duman M."/>
            <person name="Altun S."/>
        </authorList>
    </citation>
    <scope>NUCLEOTIDE SEQUENCE [LARGE SCALE GENOMIC DNA]</scope>
    <source>
        <strain evidence="2 3">C-174</strain>
    </source>
</reference>
<accession>A0A848NBZ4</accession>
<organism evidence="2 3">
    <name type="scientific">Chryseobacterium aquaticum</name>
    <dbReference type="NCBI Taxonomy" id="452084"/>
    <lineage>
        <taxon>Bacteria</taxon>
        <taxon>Pseudomonadati</taxon>
        <taxon>Bacteroidota</taxon>
        <taxon>Flavobacteriia</taxon>
        <taxon>Flavobacteriales</taxon>
        <taxon>Weeksellaceae</taxon>
        <taxon>Chryseobacterium group</taxon>
        <taxon>Chryseobacterium</taxon>
    </lineage>
</organism>
<keyword evidence="1" id="KW-0732">Signal</keyword>
<feature type="chain" id="PRO_5032925119" evidence="1">
    <location>
        <begin position="19"/>
        <end position="227"/>
    </location>
</feature>
<comment type="caution">
    <text evidence="2">The sequence shown here is derived from an EMBL/GenBank/DDBJ whole genome shotgun (WGS) entry which is preliminary data.</text>
</comment>
<dbReference type="EMBL" id="JABCJF010000013">
    <property type="protein sequence ID" value="NMR35981.1"/>
    <property type="molecule type" value="Genomic_DNA"/>
</dbReference>
<dbReference type="Proteomes" id="UP000548067">
    <property type="component" value="Unassembled WGS sequence"/>
</dbReference>
<evidence type="ECO:0000256" key="1">
    <source>
        <dbReference type="SAM" id="SignalP"/>
    </source>
</evidence>
<sequence>MKKIVLSILTIAFSFSFAQSGIILSKDNMLEGSMLHDMVTSAKAGRSLKYDDILGSPYSNQNFSKAKIAEDYEMIQVRYNSYSDEVEFKNENGVMVLPKENKFSKIEILSPKQTLIFVNTKDDLNGYFYELLNGKTSLYKKIKTKFIDVIPASSSYASEKPATFKNLDPIYYIKTEKGFIKNPKNKKEIIEQLPEKKEVLNTFFSQNKIKFDKEEDLKKLVTFLNQN</sequence>
<dbReference type="RefSeq" id="WP_169322419.1">
    <property type="nucleotide sequence ID" value="NZ_JABCJF010000013.1"/>
</dbReference>
<protein>
    <submittedName>
        <fullName evidence="2">Uncharacterized protein</fullName>
    </submittedName>
</protein>
<dbReference type="AlphaFoldDB" id="A0A848NBZ4"/>
<name>A0A848NBZ4_9FLAO</name>
<evidence type="ECO:0000313" key="3">
    <source>
        <dbReference type="Proteomes" id="UP000548067"/>
    </source>
</evidence>
<evidence type="ECO:0000313" key="2">
    <source>
        <dbReference type="EMBL" id="NMR35981.1"/>
    </source>
</evidence>
<gene>
    <name evidence="2" type="ORF">HIO71_17520</name>
</gene>